<reference evidence="1" key="2">
    <citation type="journal article" date="2015" name="Fish Shellfish Immunol.">
        <title>Early steps in the European eel (Anguilla anguilla)-Vibrio vulnificus interaction in the gills: Role of the RtxA13 toxin.</title>
        <authorList>
            <person name="Callol A."/>
            <person name="Pajuelo D."/>
            <person name="Ebbesson L."/>
            <person name="Teles M."/>
            <person name="MacKenzie S."/>
            <person name="Amaro C."/>
        </authorList>
    </citation>
    <scope>NUCLEOTIDE SEQUENCE</scope>
</reference>
<dbReference type="AlphaFoldDB" id="A0A0E9VRG0"/>
<proteinExistence type="predicted"/>
<sequence>MAACLSKSNQQTPVKHSGLSCLHLKVKEKRKKKEGRTVRLPRV</sequence>
<dbReference type="EMBL" id="GBXM01027980">
    <property type="protein sequence ID" value="JAH80597.1"/>
    <property type="molecule type" value="Transcribed_RNA"/>
</dbReference>
<name>A0A0E9VRG0_ANGAN</name>
<accession>A0A0E9VRG0</accession>
<organism evidence="1">
    <name type="scientific">Anguilla anguilla</name>
    <name type="common">European freshwater eel</name>
    <name type="synonym">Muraena anguilla</name>
    <dbReference type="NCBI Taxonomy" id="7936"/>
    <lineage>
        <taxon>Eukaryota</taxon>
        <taxon>Metazoa</taxon>
        <taxon>Chordata</taxon>
        <taxon>Craniata</taxon>
        <taxon>Vertebrata</taxon>
        <taxon>Euteleostomi</taxon>
        <taxon>Actinopterygii</taxon>
        <taxon>Neopterygii</taxon>
        <taxon>Teleostei</taxon>
        <taxon>Anguilliformes</taxon>
        <taxon>Anguillidae</taxon>
        <taxon>Anguilla</taxon>
    </lineage>
</organism>
<evidence type="ECO:0000313" key="1">
    <source>
        <dbReference type="EMBL" id="JAH80597.1"/>
    </source>
</evidence>
<reference evidence="1" key="1">
    <citation type="submission" date="2014-11" db="EMBL/GenBank/DDBJ databases">
        <authorList>
            <person name="Amaro Gonzalez C."/>
        </authorList>
    </citation>
    <scope>NUCLEOTIDE SEQUENCE</scope>
</reference>
<protein>
    <submittedName>
        <fullName evidence="1">Uncharacterized protein</fullName>
    </submittedName>
</protein>